<dbReference type="InterPro" id="IPR036415">
    <property type="entry name" value="Lamin_tail_dom_sf"/>
</dbReference>
<dbReference type="RefSeq" id="WP_380664042.1">
    <property type="nucleotide sequence ID" value="NZ_JBHTCJ010000001.1"/>
</dbReference>
<reference evidence="4" key="1">
    <citation type="journal article" date="2019" name="Int. J. Syst. Evol. Microbiol.">
        <title>The Global Catalogue of Microorganisms (GCM) 10K type strain sequencing project: providing services to taxonomists for standard genome sequencing and annotation.</title>
        <authorList>
            <consortium name="The Broad Institute Genomics Platform"/>
            <consortium name="The Broad Institute Genome Sequencing Center for Infectious Disease"/>
            <person name="Wu L."/>
            <person name="Ma J."/>
        </authorList>
    </citation>
    <scope>NUCLEOTIDE SEQUENCE [LARGE SCALE GENOMIC DNA]</scope>
    <source>
        <strain evidence="4">WLHS5</strain>
    </source>
</reference>
<dbReference type="Pfam" id="PF10042">
    <property type="entry name" value="DUF2278"/>
    <property type="match status" value="1"/>
</dbReference>
<protein>
    <submittedName>
        <fullName evidence="3">DUF2278 family protein</fullName>
    </submittedName>
</protein>
<organism evidence="3 4">
    <name type="scientific">Saccharopolyspora griseoalba</name>
    <dbReference type="NCBI Taxonomy" id="1431848"/>
    <lineage>
        <taxon>Bacteria</taxon>
        <taxon>Bacillati</taxon>
        <taxon>Actinomycetota</taxon>
        <taxon>Actinomycetes</taxon>
        <taxon>Pseudonocardiales</taxon>
        <taxon>Pseudonocardiaceae</taxon>
        <taxon>Saccharopolyspora</taxon>
    </lineage>
</organism>
<feature type="domain" description="LTD" evidence="2">
    <location>
        <begin position="225"/>
        <end position="330"/>
    </location>
</feature>
<comment type="caution">
    <text evidence="3">The sequence shown here is derived from an EMBL/GenBank/DDBJ whole genome shotgun (WGS) entry which is preliminary data.</text>
</comment>
<feature type="region of interest" description="Disordered" evidence="1">
    <location>
        <begin position="209"/>
        <end position="235"/>
    </location>
</feature>
<proteinExistence type="predicted"/>
<evidence type="ECO:0000313" key="3">
    <source>
        <dbReference type="EMBL" id="MFC7340331.1"/>
    </source>
</evidence>
<evidence type="ECO:0000313" key="4">
    <source>
        <dbReference type="Proteomes" id="UP001596504"/>
    </source>
</evidence>
<dbReference type="EMBL" id="JBHTCJ010000001">
    <property type="protein sequence ID" value="MFC7340331.1"/>
    <property type="molecule type" value="Genomic_DNA"/>
</dbReference>
<feature type="compositionally biased region" description="Pro residues" evidence="1">
    <location>
        <begin position="219"/>
        <end position="235"/>
    </location>
</feature>
<sequence>MPLNSYGVLTARITDTRREDGQDTPHYQVQLTTNDGTHYRAAINVQSAEEPSDLLYFAADNFQHPLTAELPEPGTGWHDLPTRPGGANLDYIRANIVERTQMRPVPTEADGPNNDLADFLDHYIRRAQQDPTAHAYVFGEPWGPEDTPDKIFGFQPGNGVHNVHMNQGNSDKYAQDDGVWQDGGLLLHFAGENRWVAIFLAFQSQSWHTDDETGHALPDQPPQQPGQPQPEPAPAADPLRILAALANPIGGGDEPETITIINTAATPTDLTGWKLADAQKNTMPLPQQDLPAGATLQIPVTADVQLGNDGGALTLLDPRGRKTHGVTYTAEHARAEGTTIVF</sequence>
<dbReference type="InterPro" id="IPR001322">
    <property type="entry name" value="Lamin_tail_dom"/>
</dbReference>
<dbReference type="SUPFAM" id="SSF74853">
    <property type="entry name" value="Lamin A/C globular tail domain"/>
    <property type="match status" value="1"/>
</dbReference>
<dbReference type="PROSITE" id="PS51841">
    <property type="entry name" value="LTD"/>
    <property type="match status" value="1"/>
</dbReference>
<keyword evidence="4" id="KW-1185">Reference proteome</keyword>
<name>A0ABW2LFJ4_9PSEU</name>
<gene>
    <name evidence="3" type="ORF">ACFQRI_02825</name>
</gene>
<evidence type="ECO:0000259" key="2">
    <source>
        <dbReference type="PROSITE" id="PS51841"/>
    </source>
</evidence>
<accession>A0ABW2LFJ4</accession>
<dbReference type="InterPro" id="IPR019268">
    <property type="entry name" value="DUF2278"/>
</dbReference>
<evidence type="ECO:0000256" key="1">
    <source>
        <dbReference type="SAM" id="MobiDB-lite"/>
    </source>
</evidence>
<dbReference type="Proteomes" id="UP001596504">
    <property type="component" value="Unassembled WGS sequence"/>
</dbReference>